<keyword evidence="3 7" id="KW-0812">Transmembrane</keyword>
<dbReference type="PANTHER" id="PTHR33885:SF3">
    <property type="entry name" value="PHAGE SHOCK PROTEIN C"/>
    <property type="match status" value="1"/>
</dbReference>
<proteinExistence type="predicted"/>
<dbReference type="PANTHER" id="PTHR33885">
    <property type="entry name" value="PHAGE SHOCK PROTEIN C"/>
    <property type="match status" value="1"/>
</dbReference>
<dbReference type="GO" id="GO:0005886">
    <property type="term" value="C:plasma membrane"/>
    <property type="evidence" value="ECO:0007669"/>
    <property type="project" value="UniProtKB-SubCell"/>
</dbReference>
<keyword evidence="5 7" id="KW-0472">Membrane</keyword>
<name>A0A1I4ZRJ6_9CLOT</name>
<feature type="region of interest" description="Disordered" evidence="6">
    <location>
        <begin position="62"/>
        <end position="121"/>
    </location>
</feature>
<evidence type="ECO:0000256" key="4">
    <source>
        <dbReference type="ARBA" id="ARBA00022989"/>
    </source>
</evidence>
<sequence>MEKRLYKNTERKMISGVLAGFSDYLGVDVTILRVIYVLLSVFTDGFPGLVLYIILAIVMPERKEQDSHTYRNKDNAYKSYEKNSESKTYQDVEYKENPQPEDIQSSYKKSGGAYTPEDRDR</sequence>
<dbReference type="EMBL" id="FOVK01000002">
    <property type="protein sequence ID" value="SFN52881.1"/>
    <property type="molecule type" value="Genomic_DNA"/>
</dbReference>
<evidence type="ECO:0000313" key="10">
    <source>
        <dbReference type="Proteomes" id="UP000181899"/>
    </source>
</evidence>
<comment type="subcellular location">
    <subcellularLocation>
        <location evidence="1">Cell membrane</location>
        <topology evidence="1">Single-pass membrane protein</topology>
    </subcellularLocation>
</comment>
<evidence type="ECO:0000256" key="1">
    <source>
        <dbReference type="ARBA" id="ARBA00004162"/>
    </source>
</evidence>
<keyword evidence="4 7" id="KW-1133">Transmembrane helix</keyword>
<dbReference type="AlphaFoldDB" id="A0A1I4ZRJ6"/>
<feature type="domain" description="Phage shock protein PspC N-terminal" evidence="8">
    <location>
        <begin position="3"/>
        <end position="61"/>
    </location>
</feature>
<evidence type="ECO:0000256" key="5">
    <source>
        <dbReference type="ARBA" id="ARBA00023136"/>
    </source>
</evidence>
<feature type="transmembrane region" description="Helical" evidence="7">
    <location>
        <begin position="34"/>
        <end position="58"/>
    </location>
</feature>
<dbReference type="Pfam" id="PF04024">
    <property type="entry name" value="PspC"/>
    <property type="match status" value="1"/>
</dbReference>
<keyword evidence="2" id="KW-1003">Cell membrane</keyword>
<dbReference type="Proteomes" id="UP000181899">
    <property type="component" value="Unassembled WGS sequence"/>
</dbReference>
<feature type="compositionally biased region" description="Basic and acidic residues" evidence="6">
    <location>
        <begin position="62"/>
        <end position="98"/>
    </location>
</feature>
<protein>
    <submittedName>
        <fullName evidence="9">Phage shock protein PspC (Stress-responsive transcriptional regulator)</fullName>
    </submittedName>
</protein>
<dbReference type="InterPro" id="IPR052027">
    <property type="entry name" value="PspC"/>
</dbReference>
<dbReference type="eggNOG" id="COG1983">
    <property type="taxonomic scope" value="Bacteria"/>
</dbReference>
<evidence type="ECO:0000256" key="7">
    <source>
        <dbReference type="SAM" id="Phobius"/>
    </source>
</evidence>
<evidence type="ECO:0000256" key="2">
    <source>
        <dbReference type="ARBA" id="ARBA00022475"/>
    </source>
</evidence>
<dbReference type="STRING" id="398199.SAMN05421804_105163"/>
<evidence type="ECO:0000256" key="3">
    <source>
        <dbReference type="ARBA" id="ARBA00022692"/>
    </source>
</evidence>
<evidence type="ECO:0000256" key="6">
    <source>
        <dbReference type="SAM" id="MobiDB-lite"/>
    </source>
</evidence>
<dbReference type="InterPro" id="IPR007168">
    <property type="entry name" value="Phageshock_PspC_N"/>
</dbReference>
<evidence type="ECO:0000259" key="8">
    <source>
        <dbReference type="Pfam" id="PF04024"/>
    </source>
</evidence>
<reference evidence="9 10" key="1">
    <citation type="submission" date="2016-10" db="EMBL/GenBank/DDBJ databases">
        <authorList>
            <person name="de Groot N.N."/>
        </authorList>
    </citation>
    <scope>NUCLEOTIDE SEQUENCE [LARGE SCALE GENOMIC DNA]</scope>
    <source>
        <strain evidence="9 10">ML2</strain>
    </source>
</reference>
<organism evidence="9 10">
    <name type="scientific">Proteiniclasticum ruminis</name>
    <dbReference type="NCBI Taxonomy" id="398199"/>
    <lineage>
        <taxon>Bacteria</taxon>
        <taxon>Bacillati</taxon>
        <taxon>Bacillota</taxon>
        <taxon>Clostridia</taxon>
        <taxon>Eubacteriales</taxon>
        <taxon>Clostridiaceae</taxon>
        <taxon>Proteiniclasticum</taxon>
    </lineage>
</organism>
<dbReference type="OrthoDB" id="9815286at2"/>
<keyword evidence="10" id="KW-1185">Reference proteome</keyword>
<gene>
    <name evidence="9" type="ORF">SAMN04488695_102117</name>
</gene>
<accession>A0A1I4ZRJ6</accession>
<evidence type="ECO:0000313" key="9">
    <source>
        <dbReference type="EMBL" id="SFN52881.1"/>
    </source>
</evidence>
<dbReference type="RefSeq" id="WP_074911524.1">
    <property type="nucleotide sequence ID" value="NZ_FOVK01000002.1"/>
</dbReference>